<dbReference type="GO" id="GO:0045259">
    <property type="term" value="C:proton-transporting ATP synthase complex"/>
    <property type="evidence" value="ECO:0007669"/>
    <property type="project" value="UniProtKB-KW"/>
</dbReference>
<evidence type="ECO:0000256" key="6">
    <source>
        <dbReference type="ARBA" id="ARBA00023196"/>
    </source>
</evidence>
<evidence type="ECO:0000256" key="4">
    <source>
        <dbReference type="ARBA" id="ARBA00023065"/>
    </source>
</evidence>
<evidence type="ECO:0000256" key="2">
    <source>
        <dbReference type="ARBA" id="ARBA00005712"/>
    </source>
</evidence>
<dbReference type="GO" id="GO:0005524">
    <property type="term" value="F:ATP binding"/>
    <property type="evidence" value="ECO:0007669"/>
    <property type="project" value="UniProtKB-UniRule"/>
</dbReference>
<dbReference type="NCBIfam" id="TIGR01216">
    <property type="entry name" value="ATP_synt_epsi"/>
    <property type="match status" value="1"/>
</dbReference>
<accession>A0A975T9Q0</accession>
<evidence type="ECO:0000256" key="9">
    <source>
        <dbReference type="RuleBase" id="RU003656"/>
    </source>
</evidence>
<dbReference type="EMBL" id="CP021056">
    <property type="protein sequence ID" value="QXE24798.1"/>
    <property type="molecule type" value="Genomic_DNA"/>
</dbReference>
<dbReference type="Gene3D" id="1.10.287.540">
    <property type="entry name" value="Helix hairpin bin"/>
    <property type="match status" value="1"/>
</dbReference>
<dbReference type="InterPro" id="IPR020547">
    <property type="entry name" value="ATP_synth_F1_esu_C"/>
</dbReference>
<dbReference type="Proteomes" id="UP000683511">
    <property type="component" value="Chromosome"/>
</dbReference>
<comment type="subcellular location">
    <subcellularLocation>
        <location evidence="8">Cellular thylakoid membrane</location>
        <topology evidence="8">Peripheral membrane protein</topology>
    </subcellularLocation>
    <subcellularLocation>
        <location evidence="1">Endomembrane system</location>
        <topology evidence="1">Peripheral membrane protein</topology>
    </subcellularLocation>
</comment>
<dbReference type="CDD" id="cd12152">
    <property type="entry name" value="F1-ATPase_delta"/>
    <property type="match status" value="1"/>
</dbReference>
<reference evidence="13" key="1">
    <citation type="submission" date="2017-04" db="EMBL/GenBank/DDBJ databases">
        <title>Genome deletions in a multicellular cyanobacterial endosymbiont for morphological adaptation in marine diatoms.</title>
        <authorList>
            <person name="Wang Y."/>
            <person name="Gao H."/>
            <person name="Li R."/>
            <person name="Xu X."/>
        </authorList>
    </citation>
    <scope>NUCLEOTIDE SEQUENCE</scope>
    <source>
        <strain evidence="13">FACHB 800</strain>
    </source>
</reference>
<evidence type="ECO:0000256" key="5">
    <source>
        <dbReference type="ARBA" id="ARBA00023136"/>
    </source>
</evidence>
<evidence type="ECO:0000259" key="11">
    <source>
        <dbReference type="Pfam" id="PF00401"/>
    </source>
</evidence>
<dbReference type="RefSeq" id="WP_190605543.1">
    <property type="nucleotide sequence ID" value="NZ_CP021056.1"/>
</dbReference>
<evidence type="ECO:0000256" key="1">
    <source>
        <dbReference type="ARBA" id="ARBA00004184"/>
    </source>
</evidence>
<protein>
    <recommendedName>
        <fullName evidence="8">ATP synthase epsilon chain</fullName>
    </recommendedName>
    <alternativeName>
        <fullName evidence="8">ATP synthase F1 sector epsilon subunit</fullName>
    </alternativeName>
    <alternativeName>
        <fullName evidence="8">F-ATPase epsilon subunit</fullName>
    </alternativeName>
</protein>
<keyword evidence="5 8" id="KW-0472">Membrane</keyword>
<evidence type="ECO:0000259" key="12">
    <source>
        <dbReference type="Pfam" id="PF02823"/>
    </source>
</evidence>
<dbReference type="GO" id="GO:0031676">
    <property type="term" value="C:plasma membrane-derived thylakoid membrane"/>
    <property type="evidence" value="ECO:0007669"/>
    <property type="project" value="UniProtKB-SubCell"/>
</dbReference>
<keyword evidence="8" id="KW-0793">Thylakoid</keyword>
<dbReference type="InterPro" id="IPR036771">
    <property type="entry name" value="ATPsynth_dsu/esu_N"/>
</dbReference>
<dbReference type="PANTHER" id="PTHR13822:SF10">
    <property type="entry name" value="ATP SYNTHASE EPSILON CHAIN, CHLOROPLASTIC"/>
    <property type="match status" value="1"/>
</dbReference>
<gene>
    <name evidence="8" type="primary">atpC</name>
    <name evidence="13" type="ORF">B6N60_03507</name>
</gene>
<keyword evidence="4 8" id="KW-0406">Ion transport</keyword>
<dbReference type="SUPFAM" id="SSF51344">
    <property type="entry name" value="Epsilon subunit of F1F0-ATP synthase N-terminal domain"/>
    <property type="match status" value="1"/>
</dbReference>
<keyword evidence="7 8" id="KW-0066">ATP synthesis</keyword>
<comment type="function">
    <text evidence="8">Produces ATP from ADP in the presence of a proton gradient across the membrane.</text>
</comment>
<comment type="subunit">
    <text evidence="8 9">F-type ATPases have 2 components, CF(1) - the catalytic core - and CF(0) - the membrane proton channel. CF(1) has five subunits: alpha(3), beta(3), gamma(1), delta(1), epsilon(1). CF(0) has three main subunits: a, b and c.</text>
</comment>
<feature type="domain" description="ATP synthase epsilon subunit C-terminal" evidence="11">
    <location>
        <begin position="87"/>
        <end position="139"/>
    </location>
</feature>
<evidence type="ECO:0000256" key="10">
    <source>
        <dbReference type="SAM" id="Coils"/>
    </source>
</evidence>
<evidence type="ECO:0000256" key="3">
    <source>
        <dbReference type="ARBA" id="ARBA00022448"/>
    </source>
</evidence>
<comment type="similarity">
    <text evidence="2 8 9">Belongs to the ATPase epsilon chain family.</text>
</comment>
<organism evidence="13 14">
    <name type="scientific">Richelia sinica FACHB-800</name>
    <dbReference type="NCBI Taxonomy" id="1357546"/>
    <lineage>
        <taxon>Bacteria</taxon>
        <taxon>Bacillati</taxon>
        <taxon>Cyanobacteriota</taxon>
        <taxon>Cyanophyceae</taxon>
        <taxon>Nostocales</taxon>
        <taxon>Nostocaceae</taxon>
        <taxon>Richelia</taxon>
    </lineage>
</organism>
<sequence>MTLTVRVISPDKTVWDAQADEVILPSTTGQLGILTGHAPLLTALDTGVMRVRTSKNSSWQAIALLGGFAEVEEDEVTILVNGAERGDNINLEEARAVYNEAQARLNQVSASAASEENRQAQIQATQAFKRARARFQAAGGLV</sequence>
<evidence type="ECO:0000313" key="14">
    <source>
        <dbReference type="Proteomes" id="UP000683511"/>
    </source>
</evidence>
<dbReference type="Pfam" id="PF00401">
    <property type="entry name" value="ATP-synt_DE"/>
    <property type="match status" value="1"/>
</dbReference>
<dbReference type="InterPro" id="IPR001469">
    <property type="entry name" value="ATP_synth_F1_dsu/esu"/>
</dbReference>
<dbReference type="InterPro" id="IPR020546">
    <property type="entry name" value="ATP_synth_F1_dsu/esu_N"/>
</dbReference>
<dbReference type="NCBIfam" id="NF009977">
    <property type="entry name" value="PRK13442.1"/>
    <property type="match status" value="1"/>
</dbReference>
<dbReference type="GO" id="GO:0046933">
    <property type="term" value="F:proton-transporting ATP synthase activity, rotational mechanism"/>
    <property type="evidence" value="ECO:0007669"/>
    <property type="project" value="UniProtKB-UniRule"/>
</dbReference>
<keyword evidence="3 8" id="KW-0813">Transport</keyword>
<dbReference type="KEGG" id="rsin:B6N60_03507"/>
<keyword evidence="8" id="KW-0375">Hydrogen ion transport</keyword>
<name>A0A975T9Q0_9NOST</name>
<evidence type="ECO:0000256" key="7">
    <source>
        <dbReference type="ARBA" id="ARBA00023310"/>
    </source>
</evidence>
<dbReference type="GO" id="GO:0012505">
    <property type="term" value="C:endomembrane system"/>
    <property type="evidence" value="ECO:0007669"/>
    <property type="project" value="UniProtKB-SubCell"/>
</dbReference>
<keyword evidence="10" id="KW-0175">Coiled coil</keyword>
<feature type="domain" description="ATP synthase F1 complex delta/epsilon subunit N-terminal" evidence="12">
    <location>
        <begin position="3"/>
        <end position="83"/>
    </location>
</feature>
<proteinExistence type="inferred from homology"/>
<dbReference type="Pfam" id="PF02823">
    <property type="entry name" value="ATP-synt_DE_N"/>
    <property type="match status" value="1"/>
</dbReference>
<dbReference type="Gene3D" id="2.60.15.10">
    <property type="entry name" value="F0F1 ATP synthase delta/epsilon subunit, N-terminal"/>
    <property type="match status" value="1"/>
</dbReference>
<evidence type="ECO:0000313" key="13">
    <source>
        <dbReference type="EMBL" id="QXE24798.1"/>
    </source>
</evidence>
<keyword evidence="6 8" id="KW-0139">CF(1)</keyword>
<dbReference type="HAMAP" id="MF_00530">
    <property type="entry name" value="ATP_synth_epsil_bac"/>
    <property type="match status" value="1"/>
</dbReference>
<dbReference type="AlphaFoldDB" id="A0A975T9Q0"/>
<feature type="coiled-coil region" evidence="10">
    <location>
        <begin position="91"/>
        <end position="118"/>
    </location>
</feature>
<dbReference type="PANTHER" id="PTHR13822">
    <property type="entry name" value="ATP SYNTHASE DELTA/EPSILON CHAIN"/>
    <property type="match status" value="1"/>
</dbReference>
<evidence type="ECO:0000256" key="8">
    <source>
        <dbReference type="HAMAP-Rule" id="MF_00530"/>
    </source>
</evidence>
<keyword evidence="14" id="KW-1185">Reference proteome</keyword>